<sequence length="723" mass="78234">MSRKQLVVIGNGMAGIKCVEEILNINAEQFQITVIGSEKHPNYNRILLSKVLQGDSSIKDIVINDWSWYTERGIKLYTGETATRIHHGASKSVETASGLRIPYDVLIIATGSSAFIPPIIGVNKPGVISFRNIDDCQTMMDYAGKYRKAAVIGGGLLGLEAARGLLNLGMEAEVIHNAPYLMNRQLDRASAEMLQKELEGQGMRFWLGKDTDKIIGRDRAKGVRFTTGYTVEADLVVLSVGIRPNTELAKRSGIDTNRAILVDDYMRTDIENIYAVGECAEHRGIAYGLVAPLYEQGKVLARTICGETTPPYEGSIPYAQLKVSGVQVFSVGDIQEDKADTAIQQFDGIRNTYKKVTMQYGRVCGAILYGDTDEATTLLNLVKQKAPVASLKASSGQAQDGSSPIDAEAENMAPRETVCACNAVTKSAIMCAVLDDGCQTADQVRDKTKASSSCGGCRPMLGAVVRFALRSGKEGAATAEPAICSCTSVGHQALKAAIQSNPSMNAHSLKLTLNWGKMDGCRICNSAIHYYMELSIPQQHGDHESSASAALAGRSNRLTVTAASSAAVSEGEGYNSAWLSETLRSMWPSASMPKPVKAAVSSGVKTPIGVLVHDIGLTGSPSGWELYAGGHMELPVKQGQLLGIAESDIEALELSVACLQLYRERAYYGEPLWKWLERDGMVEVREMLLDLDIRRELFDRANRPNLQLEATERRGEANAAVSH</sequence>
<dbReference type="InterPro" id="IPR045854">
    <property type="entry name" value="NO2/SO3_Rdtase_4Fe4S_sf"/>
</dbReference>
<dbReference type="Gene3D" id="1.10.10.1100">
    <property type="entry name" value="BFD-like [2Fe-2S]-binding domain"/>
    <property type="match status" value="1"/>
</dbReference>
<keyword evidence="12" id="KW-1185">Reference proteome</keyword>
<proteinExistence type="predicted"/>
<dbReference type="NCBIfam" id="TIGR02374">
    <property type="entry name" value="nitri_red_nirB"/>
    <property type="match status" value="1"/>
</dbReference>
<evidence type="ECO:0000256" key="1">
    <source>
        <dbReference type="ARBA" id="ARBA00001974"/>
    </source>
</evidence>
<dbReference type="InterPro" id="IPR036188">
    <property type="entry name" value="FAD/NAD-bd_sf"/>
</dbReference>
<dbReference type="Gene3D" id="3.30.390.30">
    <property type="match status" value="1"/>
</dbReference>
<keyword evidence="5" id="KW-0408">Iron</keyword>
<reference evidence="11 12" key="1">
    <citation type="submission" date="2023-07" db="EMBL/GenBank/DDBJ databases">
        <title>Sorghum-associated microbial communities from plants grown in Nebraska, USA.</title>
        <authorList>
            <person name="Schachtman D."/>
        </authorList>
    </citation>
    <scope>NUCLEOTIDE SEQUENCE [LARGE SCALE GENOMIC DNA]</scope>
    <source>
        <strain evidence="11 12">CC482</strain>
    </source>
</reference>
<evidence type="ECO:0000259" key="7">
    <source>
        <dbReference type="Pfam" id="PF01077"/>
    </source>
</evidence>
<feature type="domain" description="BFD-like [2Fe-2S]-binding" evidence="8">
    <location>
        <begin position="483"/>
        <end position="533"/>
    </location>
</feature>
<dbReference type="PRINTS" id="PR00368">
    <property type="entry name" value="FADPNR"/>
</dbReference>
<dbReference type="CDD" id="cd19944">
    <property type="entry name" value="NirB_Fer2_BFD-like_2"/>
    <property type="match status" value="1"/>
</dbReference>
<evidence type="ECO:0000256" key="3">
    <source>
        <dbReference type="ARBA" id="ARBA00022723"/>
    </source>
</evidence>
<feature type="domain" description="BFD-like [2Fe-2S]-binding" evidence="8">
    <location>
        <begin position="418"/>
        <end position="464"/>
    </location>
</feature>
<dbReference type="EMBL" id="JAUSSU010000002">
    <property type="protein sequence ID" value="MDQ0111265.1"/>
    <property type="molecule type" value="Genomic_DNA"/>
</dbReference>
<dbReference type="Pfam" id="PF01077">
    <property type="entry name" value="NIR_SIR"/>
    <property type="match status" value="1"/>
</dbReference>
<dbReference type="PRINTS" id="PR00411">
    <property type="entry name" value="PNDRDTASEI"/>
</dbReference>
<keyword evidence="4" id="KW-0274">FAD</keyword>
<dbReference type="EC" id="1.7.1.15" evidence="11"/>
<gene>
    <name evidence="11" type="ORF">J2T15_000698</name>
</gene>
<feature type="domain" description="NADH-rubredoxin oxidoreductase C-terminal" evidence="10">
    <location>
        <begin position="317"/>
        <end position="385"/>
    </location>
</feature>
<dbReference type="InterPro" id="IPR023753">
    <property type="entry name" value="FAD/NAD-binding_dom"/>
</dbReference>
<dbReference type="InterPro" id="IPR041575">
    <property type="entry name" value="Rubredoxin_C"/>
</dbReference>
<dbReference type="InterPro" id="IPR041854">
    <property type="entry name" value="BFD-like_2Fe2S-bd_dom_sf"/>
</dbReference>
<evidence type="ECO:0000256" key="6">
    <source>
        <dbReference type="ARBA" id="ARBA00023014"/>
    </source>
</evidence>
<dbReference type="Proteomes" id="UP001229346">
    <property type="component" value="Unassembled WGS sequence"/>
</dbReference>
<feature type="domain" description="FAD/NAD(P)-binding" evidence="9">
    <location>
        <begin position="5"/>
        <end position="282"/>
    </location>
</feature>
<dbReference type="PANTHER" id="PTHR43429:SF3">
    <property type="entry name" value="NITRITE REDUCTASE [NAD(P)H]"/>
    <property type="match status" value="1"/>
</dbReference>
<protein>
    <submittedName>
        <fullName evidence="11">Nitrite reductase (NADH) large subunit</fullName>
        <ecNumber evidence="11">1.7.1.15</ecNumber>
    </submittedName>
</protein>
<dbReference type="InterPro" id="IPR007419">
    <property type="entry name" value="BFD-like_2Fe2S-bd_dom"/>
</dbReference>
<dbReference type="Pfam" id="PF18267">
    <property type="entry name" value="Rubredoxin_C"/>
    <property type="match status" value="1"/>
</dbReference>
<dbReference type="GO" id="GO:0106316">
    <property type="term" value="F:nitrite reductase (NADH) activity"/>
    <property type="evidence" value="ECO:0007669"/>
    <property type="project" value="UniProtKB-EC"/>
</dbReference>
<dbReference type="PANTHER" id="PTHR43429">
    <property type="entry name" value="PYRIDINE NUCLEOTIDE-DISULFIDE OXIDOREDUCTASE DOMAIN-CONTAINING"/>
    <property type="match status" value="1"/>
</dbReference>
<comment type="cofactor">
    <cofactor evidence="1">
        <name>FAD</name>
        <dbReference type="ChEBI" id="CHEBI:57692"/>
    </cofactor>
</comment>
<dbReference type="Pfam" id="PF04324">
    <property type="entry name" value="Fer2_BFD"/>
    <property type="match status" value="2"/>
</dbReference>
<evidence type="ECO:0000256" key="5">
    <source>
        <dbReference type="ARBA" id="ARBA00023004"/>
    </source>
</evidence>
<keyword evidence="11" id="KW-0560">Oxidoreductase</keyword>
<dbReference type="InterPro" id="IPR006067">
    <property type="entry name" value="NO2/SO3_Rdtase_4Fe4S_dom"/>
</dbReference>
<dbReference type="Gene3D" id="3.50.50.60">
    <property type="entry name" value="FAD/NAD(P)-binding domain"/>
    <property type="match status" value="2"/>
</dbReference>
<feature type="domain" description="Nitrite/sulphite reductase 4Fe-4S" evidence="7">
    <location>
        <begin position="555"/>
        <end position="688"/>
    </location>
</feature>
<evidence type="ECO:0000313" key="11">
    <source>
        <dbReference type="EMBL" id="MDQ0111265.1"/>
    </source>
</evidence>
<dbReference type="SUPFAM" id="SSF51905">
    <property type="entry name" value="FAD/NAD(P)-binding domain"/>
    <property type="match status" value="1"/>
</dbReference>
<evidence type="ECO:0000256" key="4">
    <source>
        <dbReference type="ARBA" id="ARBA00022827"/>
    </source>
</evidence>
<organism evidence="11 12">
    <name type="scientific">Paenibacillus harenae</name>
    <dbReference type="NCBI Taxonomy" id="306543"/>
    <lineage>
        <taxon>Bacteria</taxon>
        <taxon>Bacillati</taxon>
        <taxon>Bacillota</taxon>
        <taxon>Bacilli</taxon>
        <taxon>Bacillales</taxon>
        <taxon>Paenibacillaceae</taxon>
        <taxon>Paenibacillus</taxon>
    </lineage>
</organism>
<accession>A0ABT9TXS1</accession>
<evidence type="ECO:0000259" key="10">
    <source>
        <dbReference type="Pfam" id="PF18267"/>
    </source>
</evidence>
<dbReference type="SUPFAM" id="SSF56014">
    <property type="entry name" value="Nitrite and sulphite reductase 4Fe-4S domain-like"/>
    <property type="match status" value="1"/>
</dbReference>
<keyword evidence="2" id="KW-0285">Flavoprotein</keyword>
<dbReference type="Pfam" id="PF07992">
    <property type="entry name" value="Pyr_redox_2"/>
    <property type="match status" value="1"/>
</dbReference>
<dbReference type="RefSeq" id="WP_307201107.1">
    <property type="nucleotide sequence ID" value="NZ_JAUSSU010000002.1"/>
</dbReference>
<comment type="caution">
    <text evidence="11">The sequence shown here is derived from an EMBL/GenBank/DDBJ whole genome shotgun (WGS) entry which is preliminary data.</text>
</comment>
<dbReference type="InterPro" id="IPR016156">
    <property type="entry name" value="FAD/NAD-linked_Rdtase_dimer_sf"/>
</dbReference>
<dbReference type="Gene3D" id="3.30.413.10">
    <property type="entry name" value="Sulfite Reductase Hemoprotein, domain 1"/>
    <property type="match status" value="1"/>
</dbReference>
<dbReference type="InterPro" id="IPR050260">
    <property type="entry name" value="FAD-bd_OxRdtase"/>
</dbReference>
<evidence type="ECO:0000313" key="12">
    <source>
        <dbReference type="Proteomes" id="UP001229346"/>
    </source>
</evidence>
<keyword evidence="6" id="KW-0411">Iron-sulfur</keyword>
<dbReference type="InterPro" id="IPR012744">
    <property type="entry name" value="Nitri_red_NirB"/>
</dbReference>
<evidence type="ECO:0000259" key="8">
    <source>
        <dbReference type="Pfam" id="PF04324"/>
    </source>
</evidence>
<evidence type="ECO:0000259" key="9">
    <source>
        <dbReference type="Pfam" id="PF07992"/>
    </source>
</evidence>
<keyword evidence="3" id="KW-0479">Metal-binding</keyword>
<name>A0ABT9TXS1_PAEHA</name>
<evidence type="ECO:0000256" key="2">
    <source>
        <dbReference type="ARBA" id="ARBA00022630"/>
    </source>
</evidence>